<sequence>MKLISFAMLLPVIKTTLITPKKLCKDCKFFIGNEQRCMKFGNTNLVTGQQDYNYASSVRHNNNECGEDAKYFEKNNFKFLTVPYYFTLKYWYWYTLIFTYSAWIYVTIHK</sequence>
<organism evidence="2">
    <name type="scientific">viral metagenome</name>
    <dbReference type="NCBI Taxonomy" id="1070528"/>
    <lineage>
        <taxon>unclassified sequences</taxon>
        <taxon>metagenomes</taxon>
        <taxon>organismal metagenomes</taxon>
    </lineage>
</organism>
<accession>A0A6C0DBU5</accession>
<dbReference type="AlphaFoldDB" id="A0A6C0DBU5"/>
<evidence type="ECO:0000313" key="2">
    <source>
        <dbReference type="EMBL" id="QHT13882.1"/>
    </source>
</evidence>
<feature type="transmembrane region" description="Helical" evidence="1">
    <location>
        <begin position="90"/>
        <end position="108"/>
    </location>
</feature>
<keyword evidence="1" id="KW-0812">Transmembrane</keyword>
<keyword evidence="1" id="KW-0472">Membrane</keyword>
<evidence type="ECO:0000256" key="1">
    <source>
        <dbReference type="SAM" id="Phobius"/>
    </source>
</evidence>
<dbReference type="EMBL" id="MN739577">
    <property type="protein sequence ID" value="QHT13882.1"/>
    <property type="molecule type" value="Genomic_DNA"/>
</dbReference>
<proteinExistence type="predicted"/>
<keyword evidence="1" id="KW-1133">Transmembrane helix</keyword>
<reference evidence="2" key="1">
    <citation type="journal article" date="2020" name="Nature">
        <title>Giant virus diversity and host interactions through global metagenomics.</title>
        <authorList>
            <person name="Schulz F."/>
            <person name="Roux S."/>
            <person name="Paez-Espino D."/>
            <person name="Jungbluth S."/>
            <person name="Walsh D.A."/>
            <person name="Denef V.J."/>
            <person name="McMahon K.D."/>
            <person name="Konstantinidis K.T."/>
            <person name="Eloe-Fadrosh E.A."/>
            <person name="Kyrpides N.C."/>
            <person name="Woyke T."/>
        </authorList>
    </citation>
    <scope>NUCLEOTIDE SEQUENCE</scope>
    <source>
        <strain evidence="2">GVMAG-M-3300023174-134</strain>
    </source>
</reference>
<name>A0A6C0DBU5_9ZZZZ</name>
<protein>
    <submittedName>
        <fullName evidence="2">Uncharacterized protein</fullName>
    </submittedName>
</protein>